<reference evidence="2 3" key="2">
    <citation type="submission" date="2018-11" db="EMBL/GenBank/DDBJ databases">
        <authorList>
            <consortium name="Pathogen Informatics"/>
        </authorList>
    </citation>
    <scope>NUCLEOTIDE SEQUENCE [LARGE SCALE GENOMIC DNA]</scope>
</reference>
<evidence type="ECO:0000313" key="3">
    <source>
        <dbReference type="Proteomes" id="UP000271098"/>
    </source>
</evidence>
<dbReference type="WBParaSite" id="GPUH_0001217001-mRNA-1">
    <property type="protein sequence ID" value="GPUH_0001217001-mRNA-1"/>
    <property type="gene ID" value="GPUH_0001217001"/>
</dbReference>
<sequence>MSWLAKVSDFAGRAEDLLNQIDQSAAVALKKPKKKPTGRSDSAVTLINIEEENAAHPGKAHSEIVENSAVRHHIR</sequence>
<keyword evidence="3" id="KW-1185">Reference proteome</keyword>
<evidence type="ECO:0000313" key="4">
    <source>
        <dbReference type="WBParaSite" id="GPUH_0001217001-mRNA-1"/>
    </source>
</evidence>
<proteinExistence type="predicted"/>
<name>A0A183DTW5_9BILA</name>
<dbReference type="Proteomes" id="UP000271098">
    <property type="component" value="Unassembled WGS sequence"/>
</dbReference>
<reference evidence="4" key="1">
    <citation type="submission" date="2016-06" db="UniProtKB">
        <authorList>
            <consortium name="WormBaseParasite"/>
        </authorList>
    </citation>
    <scope>IDENTIFICATION</scope>
</reference>
<evidence type="ECO:0000313" key="2">
    <source>
        <dbReference type="EMBL" id="VDN19952.1"/>
    </source>
</evidence>
<dbReference type="OrthoDB" id="248903at2759"/>
<gene>
    <name evidence="2" type="ORF">GPUH_LOCUS12156</name>
</gene>
<accession>A0A183DTW5</accession>
<dbReference type="AlphaFoldDB" id="A0A183DTW5"/>
<protein>
    <submittedName>
        <fullName evidence="4">Golgin family A protein</fullName>
    </submittedName>
</protein>
<organism evidence="4">
    <name type="scientific">Gongylonema pulchrum</name>
    <dbReference type="NCBI Taxonomy" id="637853"/>
    <lineage>
        <taxon>Eukaryota</taxon>
        <taxon>Metazoa</taxon>
        <taxon>Ecdysozoa</taxon>
        <taxon>Nematoda</taxon>
        <taxon>Chromadorea</taxon>
        <taxon>Rhabditida</taxon>
        <taxon>Spirurina</taxon>
        <taxon>Spiruromorpha</taxon>
        <taxon>Spiruroidea</taxon>
        <taxon>Gongylonematidae</taxon>
        <taxon>Gongylonema</taxon>
    </lineage>
</organism>
<evidence type="ECO:0000256" key="1">
    <source>
        <dbReference type="SAM" id="MobiDB-lite"/>
    </source>
</evidence>
<dbReference type="EMBL" id="UYRT01079086">
    <property type="protein sequence ID" value="VDN19952.1"/>
    <property type="molecule type" value="Genomic_DNA"/>
</dbReference>
<feature type="region of interest" description="Disordered" evidence="1">
    <location>
        <begin position="53"/>
        <end position="75"/>
    </location>
</feature>